<protein>
    <submittedName>
        <fullName evidence="3">Hypothetical_protein</fullName>
    </submittedName>
</protein>
<accession>A0AA86V551</accession>
<keyword evidence="5" id="KW-1185">Reference proteome</keyword>
<gene>
    <name evidence="1" type="ORF">HINF_LOCUS44743</name>
    <name evidence="2" type="ORF">HINF_LOCUS44748</name>
    <name evidence="3" type="ORF">HINF_LOCUS70582</name>
    <name evidence="4" type="ORF">HINF_LOCUS70587</name>
</gene>
<dbReference type="AlphaFoldDB" id="A0AA86V551"/>
<evidence type="ECO:0000313" key="3">
    <source>
        <dbReference type="EMBL" id="CAL6100495.1"/>
    </source>
</evidence>
<dbReference type="EMBL" id="CAXDID020000531">
    <property type="protein sequence ID" value="CAL6100505.1"/>
    <property type="molecule type" value="Genomic_DNA"/>
</dbReference>
<dbReference type="EMBL" id="CATOUU010000883">
    <property type="protein sequence ID" value="CAI9957103.1"/>
    <property type="molecule type" value="Genomic_DNA"/>
</dbReference>
<reference evidence="2" key="1">
    <citation type="submission" date="2023-06" db="EMBL/GenBank/DDBJ databases">
        <authorList>
            <person name="Kurt Z."/>
        </authorList>
    </citation>
    <scope>NUCLEOTIDE SEQUENCE</scope>
</reference>
<name>A0AA86V551_9EUKA</name>
<proteinExistence type="predicted"/>
<evidence type="ECO:0000313" key="2">
    <source>
        <dbReference type="EMBL" id="CAI9957103.1"/>
    </source>
</evidence>
<comment type="caution">
    <text evidence="2">The sequence shown here is derived from an EMBL/GenBank/DDBJ whole genome shotgun (WGS) entry which is preliminary data.</text>
</comment>
<evidence type="ECO:0000313" key="4">
    <source>
        <dbReference type="EMBL" id="CAL6100505.1"/>
    </source>
</evidence>
<dbReference type="EMBL" id="CAXDID020000531">
    <property type="protein sequence ID" value="CAL6100495.1"/>
    <property type="molecule type" value="Genomic_DNA"/>
</dbReference>
<organism evidence="2">
    <name type="scientific">Hexamita inflata</name>
    <dbReference type="NCBI Taxonomy" id="28002"/>
    <lineage>
        <taxon>Eukaryota</taxon>
        <taxon>Metamonada</taxon>
        <taxon>Diplomonadida</taxon>
        <taxon>Hexamitidae</taxon>
        <taxon>Hexamitinae</taxon>
        <taxon>Hexamita</taxon>
    </lineage>
</organism>
<sequence length="102" mass="12111">MQYAVSKEVLSNVPQQLHKISTCNLETIGKLNNDTQDFHCLQSFSFLNLYIQNQRKELKALRKRIAGIERITQKNMENTQTLIENSKAQKMFLQYLTYRNQW</sequence>
<dbReference type="EMBL" id="CATOUU010000883">
    <property type="protein sequence ID" value="CAI9957098.1"/>
    <property type="molecule type" value="Genomic_DNA"/>
</dbReference>
<evidence type="ECO:0000313" key="1">
    <source>
        <dbReference type="EMBL" id="CAI9957098.1"/>
    </source>
</evidence>
<evidence type="ECO:0000313" key="5">
    <source>
        <dbReference type="Proteomes" id="UP001642409"/>
    </source>
</evidence>
<dbReference type="Proteomes" id="UP001642409">
    <property type="component" value="Unassembled WGS sequence"/>
</dbReference>
<reference evidence="3 5" key="2">
    <citation type="submission" date="2024-07" db="EMBL/GenBank/DDBJ databases">
        <authorList>
            <person name="Akdeniz Z."/>
        </authorList>
    </citation>
    <scope>NUCLEOTIDE SEQUENCE [LARGE SCALE GENOMIC DNA]</scope>
</reference>